<feature type="compositionally biased region" description="Polar residues" evidence="6">
    <location>
        <begin position="1"/>
        <end position="11"/>
    </location>
</feature>
<keyword evidence="2 5" id="KW-0808">Transferase</keyword>
<dbReference type="Gene3D" id="3.30.559.10">
    <property type="entry name" value="Chloramphenicol acetyltransferase-like domain"/>
    <property type="match status" value="1"/>
</dbReference>
<comment type="caution">
    <text evidence="8">The sequence shown here is derived from an EMBL/GenBank/DDBJ whole genome shotgun (WGS) entry which is preliminary data.</text>
</comment>
<dbReference type="OrthoDB" id="240216at2759"/>
<evidence type="ECO:0000256" key="1">
    <source>
        <dbReference type="ARBA" id="ARBA00005232"/>
    </source>
</evidence>
<evidence type="ECO:0000256" key="5">
    <source>
        <dbReference type="RuleBase" id="RU003801"/>
    </source>
</evidence>
<reference evidence="8 9" key="1">
    <citation type="journal article" date="2017" name="Mycologia">
        <title>Bifiguratus adelaidae, gen. et sp. nov., a new member of Mucoromycotina in endophytic and soil-dwelling habitats.</title>
        <authorList>
            <person name="Torres-Cruz T.J."/>
            <person name="Billingsley Tobias T.L."/>
            <person name="Almatruk M."/>
            <person name="Hesse C."/>
            <person name="Kuske C.R."/>
            <person name="Desiro A."/>
            <person name="Benucci G.M."/>
            <person name="Bonito G."/>
            <person name="Stajich J.E."/>
            <person name="Dunlap C."/>
            <person name="Arnold A.E."/>
            <person name="Porras-Alfaro A."/>
        </authorList>
    </citation>
    <scope>NUCLEOTIDE SEQUENCE [LARGE SCALE GENOMIC DNA]</scope>
    <source>
        <strain evidence="8 9">AZ0501</strain>
    </source>
</reference>
<feature type="region of interest" description="Disordered" evidence="6">
    <location>
        <begin position="1"/>
        <end position="23"/>
    </location>
</feature>
<protein>
    <recommendedName>
        <fullName evidence="7">Choline/carnitine acyltransferase domain-containing protein</fullName>
    </recommendedName>
</protein>
<dbReference type="FunFam" id="3.30.559.10:FF:000019">
    <property type="entry name" value="Carnitine acetyl transferase"/>
    <property type="match status" value="1"/>
</dbReference>
<feature type="active site" description="Proton acceptor" evidence="4">
    <location>
        <position position="335"/>
    </location>
</feature>
<feature type="region of interest" description="Disordered" evidence="6">
    <location>
        <begin position="674"/>
        <end position="696"/>
    </location>
</feature>
<feature type="domain" description="Choline/carnitine acyltransferase" evidence="7">
    <location>
        <begin position="31"/>
        <end position="622"/>
    </location>
</feature>
<dbReference type="EMBL" id="MVBO01000078">
    <property type="protein sequence ID" value="OZJ03582.1"/>
    <property type="molecule type" value="Genomic_DNA"/>
</dbReference>
<evidence type="ECO:0000313" key="9">
    <source>
        <dbReference type="Proteomes" id="UP000242875"/>
    </source>
</evidence>
<dbReference type="FunFam" id="3.30.559.70:FF:000003">
    <property type="entry name" value="Carnitine acetyl transferase FacC"/>
    <property type="match status" value="1"/>
</dbReference>
<dbReference type="Pfam" id="PF00755">
    <property type="entry name" value="Carn_acyltransf"/>
    <property type="match status" value="1"/>
</dbReference>
<evidence type="ECO:0000256" key="2">
    <source>
        <dbReference type="ARBA" id="ARBA00022679"/>
    </source>
</evidence>
<keyword evidence="9" id="KW-1185">Reference proteome</keyword>
<name>A0A261XZ13_9FUNG</name>
<dbReference type="InterPro" id="IPR023213">
    <property type="entry name" value="CAT-like_dom_sf"/>
</dbReference>
<dbReference type="InterPro" id="IPR042231">
    <property type="entry name" value="Cho/carn_acyl_trans_2"/>
</dbReference>
<dbReference type="GO" id="GO:0004092">
    <property type="term" value="F:carnitine O-acetyltransferase activity"/>
    <property type="evidence" value="ECO:0007669"/>
    <property type="project" value="TreeGrafter"/>
</dbReference>
<proteinExistence type="inferred from homology"/>
<dbReference type="InterPro" id="IPR039551">
    <property type="entry name" value="Cho/carn_acyl_trans"/>
</dbReference>
<dbReference type="PANTHER" id="PTHR22589">
    <property type="entry name" value="CARNITINE O-ACYLTRANSFERASE"/>
    <property type="match status" value="1"/>
</dbReference>
<evidence type="ECO:0000256" key="3">
    <source>
        <dbReference type="ARBA" id="ARBA00023315"/>
    </source>
</evidence>
<sequence length="696" mass="77769">MPLSNNTSLSPVSDDPEGGLTFKYQDSLPRLPIPPLADTIQRYLAAVAPFQDADEHAETEAAAIEFLANEGPELQEKLTEYADTKSSYIEEFWYDSYLSYTDPVVLNLNPFFLLEDDPTPQRNDQVVRAASLIVSTLKFVSALRDKAMEPDVIKGIPLDMSQFTRLFGTSRLPTHNGCMMSTSDNSRHIVVLVHSQFYHFEVFDENGKPCLSNRDIVQNLRAIKEDAAKTPINEIAKGAVGVLTTENRKIWAGLRKVLNSTDENRDALSVVDSALFIVCLDHVAPKSTTELATNMLCGTYNIQAGVQIGTCTNRWYDKLQIIVCENGSAGINFEHTGVDGHTVLRFVSDIYTDTILRFAQTINSQTKSLFHSKGSNDADNRHKSSVSVSDPNPLKIEWNLNNELRLGIRFAETRLSDLILQNELEILEFEEYGKNFITSMKFSPDAFVQMAFQAAYYGLYGKVESTYEPAMTKAFLHGRTEAIRTVTSEVVDFVKTFCSDQPMDKKISTLRKAAAKHTKLTQLASKGLGVDRHLYALECLWHRLHSRDGAKKPAIFTDGGYATLNASILSTSNCGNPALRMFGFGPVVSSGFGIGYIIKDEGIALCVSSKHRQTERFIRTIHDYLLEIQSLLLREKYPAGVSSRQYRATMEQEVSMMAGYGYFDAGDLDQWSDKNEEKGKKVGKKVGKPVTMNEMR</sequence>
<gene>
    <name evidence="8" type="ORF">BZG36_03048</name>
</gene>
<evidence type="ECO:0000256" key="4">
    <source>
        <dbReference type="PIRSR" id="PIRSR600542-1"/>
    </source>
</evidence>
<dbReference type="AlphaFoldDB" id="A0A261XZ13"/>
<comment type="similarity">
    <text evidence="1 5">Belongs to the carnitine/choline acetyltransferase family.</text>
</comment>
<dbReference type="Proteomes" id="UP000242875">
    <property type="component" value="Unassembled WGS sequence"/>
</dbReference>
<dbReference type="SUPFAM" id="SSF52777">
    <property type="entry name" value="CoA-dependent acyltransferases"/>
    <property type="match status" value="2"/>
</dbReference>
<dbReference type="PROSITE" id="PS00439">
    <property type="entry name" value="ACYLTRANSF_C_1"/>
    <property type="match status" value="1"/>
</dbReference>
<dbReference type="PANTHER" id="PTHR22589:SF29">
    <property type="entry name" value="MITOCHONDRIAL CARNITINE O-ACETYLTRANSFERASE-RELATED"/>
    <property type="match status" value="1"/>
</dbReference>
<dbReference type="PROSITE" id="PS00440">
    <property type="entry name" value="ACYLTRANSF_C_2"/>
    <property type="match status" value="1"/>
</dbReference>
<organism evidence="8 9">
    <name type="scientific">Bifiguratus adelaidae</name>
    <dbReference type="NCBI Taxonomy" id="1938954"/>
    <lineage>
        <taxon>Eukaryota</taxon>
        <taxon>Fungi</taxon>
        <taxon>Fungi incertae sedis</taxon>
        <taxon>Mucoromycota</taxon>
        <taxon>Mucoromycotina</taxon>
        <taxon>Endogonomycetes</taxon>
        <taxon>Endogonales</taxon>
        <taxon>Endogonales incertae sedis</taxon>
        <taxon>Bifiguratus</taxon>
    </lineage>
</organism>
<dbReference type="Gene3D" id="3.30.559.70">
    <property type="entry name" value="Choline/Carnitine o-acyltransferase, domain 2"/>
    <property type="match status" value="1"/>
</dbReference>
<dbReference type="GO" id="GO:0009437">
    <property type="term" value="P:carnitine metabolic process"/>
    <property type="evidence" value="ECO:0007669"/>
    <property type="project" value="TreeGrafter"/>
</dbReference>
<dbReference type="GO" id="GO:0005739">
    <property type="term" value="C:mitochondrion"/>
    <property type="evidence" value="ECO:0007669"/>
    <property type="project" value="TreeGrafter"/>
</dbReference>
<dbReference type="InterPro" id="IPR000542">
    <property type="entry name" value="Carn_acyl_trans"/>
</dbReference>
<keyword evidence="3 5" id="KW-0012">Acyltransferase</keyword>
<accession>A0A261XZ13</accession>
<evidence type="ECO:0000313" key="8">
    <source>
        <dbReference type="EMBL" id="OZJ03582.1"/>
    </source>
</evidence>
<evidence type="ECO:0000256" key="6">
    <source>
        <dbReference type="SAM" id="MobiDB-lite"/>
    </source>
</evidence>
<evidence type="ECO:0000259" key="7">
    <source>
        <dbReference type="Pfam" id="PF00755"/>
    </source>
</evidence>